<dbReference type="EMBL" id="JBHSKL010000004">
    <property type="protein sequence ID" value="MFC5223889.1"/>
    <property type="molecule type" value="Genomic_DNA"/>
</dbReference>
<name>A0ABW0D4H9_STRFI</name>
<reference evidence="4" key="1">
    <citation type="journal article" date="2019" name="Int. J. Syst. Evol. Microbiol.">
        <title>The Global Catalogue of Microorganisms (GCM) 10K type strain sequencing project: providing services to taxonomists for standard genome sequencing and annotation.</title>
        <authorList>
            <consortium name="The Broad Institute Genomics Platform"/>
            <consortium name="The Broad Institute Genome Sequencing Center for Infectious Disease"/>
            <person name="Wu L."/>
            <person name="Ma J."/>
        </authorList>
    </citation>
    <scope>NUCLEOTIDE SEQUENCE [LARGE SCALE GENOMIC DNA]</scope>
    <source>
        <strain evidence="4">CCM 8479</strain>
    </source>
</reference>
<feature type="region of interest" description="Disordered" evidence="1">
    <location>
        <begin position="114"/>
        <end position="148"/>
    </location>
</feature>
<evidence type="ECO:0000256" key="2">
    <source>
        <dbReference type="SAM" id="Phobius"/>
    </source>
</evidence>
<dbReference type="RefSeq" id="WP_344645001.1">
    <property type="nucleotide sequence ID" value="NZ_BAAASS010000012.1"/>
</dbReference>
<proteinExistence type="predicted"/>
<keyword evidence="2" id="KW-0472">Membrane</keyword>
<organism evidence="3 4">
    <name type="scientific">Streptomyces fimbriatus</name>
    <dbReference type="NCBI Taxonomy" id="68197"/>
    <lineage>
        <taxon>Bacteria</taxon>
        <taxon>Bacillati</taxon>
        <taxon>Actinomycetota</taxon>
        <taxon>Actinomycetes</taxon>
        <taxon>Kitasatosporales</taxon>
        <taxon>Streptomycetaceae</taxon>
        <taxon>Streptomyces</taxon>
    </lineage>
</organism>
<evidence type="ECO:0000256" key="1">
    <source>
        <dbReference type="SAM" id="MobiDB-lite"/>
    </source>
</evidence>
<comment type="caution">
    <text evidence="3">The sequence shown here is derived from an EMBL/GenBank/DDBJ whole genome shotgun (WGS) entry which is preliminary data.</text>
</comment>
<keyword evidence="2" id="KW-1133">Transmembrane helix</keyword>
<feature type="region of interest" description="Disordered" evidence="1">
    <location>
        <begin position="1"/>
        <end position="28"/>
    </location>
</feature>
<evidence type="ECO:0000313" key="4">
    <source>
        <dbReference type="Proteomes" id="UP001596156"/>
    </source>
</evidence>
<accession>A0ABW0D4H9</accession>
<evidence type="ECO:0000313" key="3">
    <source>
        <dbReference type="EMBL" id="MFC5223889.1"/>
    </source>
</evidence>
<dbReference type="Proteomes" id="UP001596156">
    <property type="component" value="Unassembled WGS sequence"/>
</dbReference>
<feature type="compositionally biased region" description="Basic and acidic residues" evidence="1">
    <location>
        <begin position="114"/>
        <end position="133"/>
    </location>
</feature>
<keyword evidence="4" id="KW-1185">Reference proteome</keyword>
<sequence>MTPSSKPRPRDWHPLAESDPVPGDPEEIRSEVKHMKSVAGSLREQARLLRGIGKDNELKGKYATKLKDEAEGLEKRLGQVASRYERVHGHLTNWANDLEDFQTEADKVLANAKKEQEHLEAEKAKRESGDGEGKTPNPSPSGTEGDPLQEFRTQLERIKDNRDERARHHAGKIRDQLDDAIEDSWWDDLKGWIHDNIDTIKVVLDALGWAATILGVIALFIPGLNVLALALGGIILGARALLAAAGEASWMEVAMDSIGLLTMGAGRAGLTMLKGANAATKAGAVAGRQAGLKAGLRAHKSMMNSLQRAIANTADEGAKKFYKDLLTFTRKKISDDAGRVAKEATESSAGAKWAHLGDDELHGIYSQFTKNKAAFPEAAVGNTAKARAGYGISLAAIYAGAGADAVDKTFGQSDAWSAASKATDGVLPDKWSSEGYNDWKENTWKAPIGSSW</sequence>
<feature type="transmembrane region" description="Helical" evidence="2">
    <location>
        <begin position="202"/>
        <end position="221"/>
    </location>
</feature>
<evidence type="ECO:0008006" key="5">
    <source>
        <dbReference type="Google" id="ProtNLM"/>
    </source>
</evidence>
<keyword evidence="2" id="KW-0812">Transmembrane</keyword>
<gene>
    <name evidence="3" type="ORF">ACFPN6_04575</name>
</gene>
<protein>
    <recommendedName>
        <fullName evidence="5">Chromosome partition protein Smc</fullName>
    </recommendedName>
</protein>